<name>A0AAQ4R3C3_GASAC</name>
<keyword evidence="5" id="KW-1185">Reference proteome</keyword>
<reference evidence="4" key="3">
    <citation type="submission" date="2025-09" db="UniProtKB">
        <authorList>
            <consortium name="Ensembl"/>
        </authorList>
    </citation>
    <scope>IDENTIFICATION</scope>
</reference>
<evidence type="ECO:0000256" key="1">
    <source>
        <dbReference type="SAM" id="Phobius"/>
    </source>
</evidence>
<dbReference type="InterPro" id="IPR003598">
    <property type="entry name" value="Ig_sub2"/>
</dbReference>
<accession>A0AAQ4R3C3</accession>
<dbReference type="SMART" id="SM00409">
    <property type="entry name" value="IG"/>
    <property type="match status" value="3"/>
</dbReference>
<dbReference type="InterPro" id="IPR007110">
    <property type="entry name" value="Ig-like_dom"/>
</dbReference>
<reference evidence="4" key="2">
    <citation type="submission" date="2025-08" db="UniProtKB">
        <authorList>
            <consortium name="Ensembl"/>
        </authorList>
    </citation>
    <scope>IDENTIFICATION</scope>
</reference>
<dbReference type="PROSITE" id="PS50835">
    <property type="entry name" value="IG_LIKE"/>
    <property type="match status" value="2"/>
</dbReference>
<keyword evidence="1" id="KW-0812">Transmembrane</keyword>
<dbReference type="SUPFAM" id="SSF48726">
    <property type="entry name" value="Immunoglobulin"/>
    <property type="match status" value="3"/>
</dbReference>
<dbReference type="PANTHER" id="PTHR46484:SF8">
    <property type="entry name" value="B-CELL RECEPTOR CD22-LIKE-RELATED"/>
    <property type="match status" value="1"/>
</dbReference>
<evidence type="ECO:0000313" key="5">
    <source>
        <dbReference type="Proteomes" id="UP000007635"/>
    </source>
</evidence>
<dbReference type="InterPro" id="IPR036179">
    <property type="entry name" value="Ig-like_dom_sf"/>
</dbReference>
<keyword evidence="1" id="KW-0472">Membrane</keyword>
<proteinExistence type="predicted"/>
<evidence type="ECO:0000256" key="2">
    <source>
        <dbReference type="SAM" id="SignalP"/>
    </source>
</evidence>
<dbReference type="GeneTree" id="ENSGT01150000286924"/>
<dbReference type="InterPro" id="IPR013783">
    <property type="entry name" value="Ig-like_fold"/>
</dbReference>
<evidence type="ECO:0000313" key="4">
    <source>
        <dbReference type="Ensembl" id="ENSGACP00000057630.1"/>
    </source>
</evidence>
<feature type="domain" description="Ig-like" evidence="3">
    <location>
        <begin position="250"/>
        <end position="332"/>
    </location>
</feature>
<feature type="transmembrane region" description="Helical" evidence="1">
    <location>
        <begin position="340"/>
        <end position="363"/>
    </location>
</feature>
<reference evidence="4 5" key="1">
    <citation type="journal article" date="2021" name="G3 (Bethesda)">
        <title>Improved contiguity of the threespine stickleback genome using long-read sequencing.</title>
        <authorList>
            <person name="Nath S."/>
            <person name="Shaw D.E."/>
            <person name="White M.A."/>
        </authorList>
    </citation>
    <scope>NUCLEOTIDE SEQUENCE [LARGE SCALE GENOMIC DNA]</scope>
    <source>
        <strain evidence="4 5">Lake Benthic</strain>
    </source>
</reference>
<sequence length="450" mass="49189">MADQSVRMVTAIVLHSVFFLSVCFTGNSATCDVHSDLFITAPKEMEALTGSCLQIPCNFSTSGKKINSATTTFGVWLKKENNVIFNSSGTVSTYPMNFTGNLSQKNCTTLFSSLKTTYTDTYYFRVVNWPFRATAACDPLQITVKDSPPKPRIEISGDVKEKESVSISCSASTPCPHSPPQLTWNLQPDSHHMMEENTDRTFTTRIQKSITLSHEHDGFIINCSARYPVNEGKHVKTSEERKTLSVSYAPKDTSASISPSGRVSAGSRVNLTCSSRAKPPVSRFTWFKTSRDAPIKVSEGDFYSFNVTDGGVYYCVATNQLGNQTSSEIHLTIGGGVDHLPLGAVLGGIIGIIVLIGLVVFVWRLKSPHPTAHQSQNQPVEETVTTEEGDVHYGEINFLRLGPGPSSVLEQDGGQQQDTLYAHVKVSKAADNVTQTADVPEDLYAQVKRK</sequence>
<dbReference type="InterPro" id="IPR003599">
    <property type="entry name" value="Ig_sub"/>
</dbReference>
<feature type="domain" description="Ig-like" evidence="3">
    <location>
        <begin position="151"/>
        <end position="245"/>
    </location>
</feature>
<feature type="signal peptide" evidence="2">
    <location>
        <begin position="1"/>
        <end position="29"/>
    </location>
</feature>
<dbReference type="SMART" id="SM00408">
    <property type="entry name" value="IGc2"/>
    <property type="match status" value="1"/>
</dbReference>
<dbReference type="PANTHER" id="PTHR46484">
    <property type="entry name" value="SI:CH211-171H4.5-RELATED"/>
    <property type="match status" value="1"/>
</dbReference>
<dbReference type="Gene3D" id="2.60.40.10">
    <property type="entry name" value="Immunoglobulins"/>
    <property type="match status" value="3"/>
</dbReference>
<feature type="chain" id="PRO_5042871345" description="Ig-like domain-containing protein" evidence="2">
    <location>
        <begin position="30"/>
        <end position="450"/>
    </location>
</feature>
<keyword evidence="2" id="KW-0732">Signal</keyword>
<dbReference type="AlphaFoldDB" id="A0AAQ4R3C3"/>
<dbReference type="Ensembl" id="ENSGACT00000065445.1">
    <property type="protein sequence ID" value="ENSGACP00000057630.1"/>
    <property type="gene ID" value="ENSGACG00000027842.1"/>
</dbReference>
<keyword evidence="1" id="KW-1133">Transmembrane helix</keyword>
<dbReference type="Pfam" id="PF13895">
    <property type="entry name" value="Ig_2"/>
    <property type="match status" value="1"/>
</dbReference>
<protein>
    <recommendedName>
        <fullName evidence="3">Ig-like domain-containing protein</fullName>
    </recommendedName>
</protein>
<evidence type="ECO:0000259" key="3">
    <source>
        <dbReference type="PROSITE" id="PS50835"/>
    </source>
</evidence>
<organism evidence="4 5">
    <name type="scientific">Gasterosteus aculeatus aculeatus</name>
    <name type="common">three-spined stickleback</name>
    <dbReference type="NCBI Taxonomy" id="481459"/>
    <lineage>
        <taxon>Eukaryota</taxon>
        <taxon>Metazoa</taxon>
        <taxon>Chordata</taxon>
        <taxon>Craniata</taxon>
        <taxon>Vertebrata</taxon>
        <taxon>Euteleostomi</taxon>
        <taxon>Actinopterygii</taxon>
        <taxon>Neopterygii</taxon>
        <taxon>Teleostei</taxon>
        <taxon>Neoteleostei</taxon>
        <taxon>Acanthomorphata</taxon>
        <taxon>Eupercaria</taxon>
        <taxon>Perciformes</taxon>
        <taxon>Cottioidei</taxon>
        <taxon>Gasterosteales</taxon>
        <taxon>Gasterosteidae</taxon>
        <taxon>Gasterosteus</taxon>
    </lineage>
</organism>
<dbReference type="Proteomes" id="UP000007635">
    <property type="component" value="Chromosome XXI"/>
</dbReference>